<evidence type="ECO:0000313" key="6">
    <source>
        <dbReference type="Proteomes" id="UP000002630"/>
    </source>
</evidence>
<evidence type="ECO:0000313" key="5">
    <source>
        <dbReference type="EMBL" id="CBJ32438.1"/>
    </source>
</evidence>
<dbReference type="InterPro" id="IPR011047">
    <property type="entry name" value="Quinoprotein_ADH-like_sf"/>
</dbReference>
<feature type="repeat" description="WD" evidence="3">
    <location>
        <begin position="113"/>
        <end position="146"/>
    </location>
</feature>
<dbReference type="PANTHER" id="PTHR18763">
    <property type="entry name" value="WD-REPEAT PROTEIN 18"/>
    <property type="match status" value="1"/>
</dbReference>
<dbReference type="Gene3D" id="2.130.10.10">
    <property type="entry name" value="YVTN repeat-like/Quinoprotein amine dehydrogenase"/>
    <property type="match status" value="3"/>
</dbReference>
<dbReference type="GO" id="GO:0006261">
    <property type="term" value="P:DNA-templated DNA replication"/>
    <property type="evidence" value="ECO:0007669"/>
    <property type="project" value="TreeGrafter"/>
</dbReference>
<dbReference type="InterPro" id="IPR045227">
    <property type="entry name" value="WDR18/Ipi3/RID3"/>
</dbReference>
<dbReference type="Proteomes" id="UP000002630">
    <property type="component" value="Linkage Group LG06"/>
</dbReference>
<feature type="region of interest" description="Disordered" evidence="4">
    <location>
        <begin position="381"/>
        <end position="408"/>
    </location>
</feature>
<feature type="compositionally biased region" description="Basic and acidic residues" evidence="4">
    <location>
        <begin position="397"/>
        <end position="408"/>
    </location>
</feature>
<dbReference type="InterPro" id="IPR015943">
    <property type="entry name" value="WD40/YVTN_repeat-like_dom_sf"/>
</dbReference>
<dbReference type="InterPro" id="IPR001680">
    <property type="entry name" value="WD40_rpt"/>
</dbReference>
<evidence type="ECO:0000256" key="1">
    <source>
        <dbReference type="ARBA" id="ARBA00022574"/>
    </source>
</evidence>
<dbReference type="STRING" id="2880.D7FY25"/>
<dbReference type="PROSITE" id="PS50294">
    <property type="entry name" value="WD_REPEATS_REGION"/>
    <property type="match status" value="2"/>
</dbReference>
<dbReference type="SUPFAM" id="SSF50998">
    <property type="entry name" value="Quinoprotein alcohol dehydrogenase-like"/>
    <property type="match status" value="1"/>
</dbReference>
<dbReference type="GO" id="GO:0120330">
    <property type="term" value="C:rixosome complex"/>
    <property type="evidence" value="ECO:0007669"/>
    <property type="project" value="TreeGrafter"/>
</dbReference>
<evidence type="ECO:0000256" key="3">
    <source>
        <dbReference type="PROSITE-ProRule" id="PRU00221"/>
    </source>
</evidence>
<protein>
    <submittedName>
        <fullName evidence="5">Uncharacterized protein</fullName>
    </submittedName>
</protein>
<dbReference type="PROSITE" id="PS50082">
    <property type="entry name" value="WD_REPEATS_2"/>
    <property type="match status" value="3"/>
</dbReference>
<dbReference type="PANTHER" id="PTHR18763:SF0">
    <property type="entry name" value="WD REPEAT-CONTAINING PROTEIN 18"/>
    <property type="match status" value="1"/>
</dbReference>
<dbReference type="EMBL" id="FN649731">
    <property type="protein sequence ID" value="CBJ32438.1"/>
    <property type="molecule type" value="Genomic_DNA"/>
</dbReference>
<reference evidence="5 6" key="1">
    <citation type="journal article" date="2010" name="Nature">
        <title>The Ectocarpus genome and the independent evolution of multicellularity in brown algae.</title>
        <authorList>
            <person name="Cock J.M."/>
            <person name="Sterck L."/>
            <person name="Rouze P."/>
            <person name="Scornet D."/>
            <person name="Allen A.E."/>
            <person name="Amoutzias G."/>
            <person name="Anthouard V."/>
            <person name="Artiguenave F."/>
            <person name="Aury J.M."/>
            <person name="Badger J.H."/>
            <person name="Beszteri B."/>
            <person name="Billiau K."/>
            <person name="Bonnet E."/>
            <person name="Bothwell J.H."/>
            <person name="Bowler C."/>
            <person name="Boyen C."/>
            <person name="Brownlee C."/>
            <person name="Carrano C.J."/>
            <person name="Charrier B."/>
            <person name="Cho G.Y."/>
            <person name="Coelho S.M."/>
            <person name="Collen J."/>
            <person name="Corre E."/>
            <person name="Da Silva C."/>
            <person name="Delage L."/>
            <person name="Delaroque N."/>
            <person name="Dittami S.M."/>
            <person name="Doulbeau S."/>
            <person name="Elias M."/>
            <person name="Farnham G."/>
            <person name="Gachon C.M."/>
            <person name="Gschloessl B."/>
            <person name="Heesch S."/>
            <person name="Jabbari K."/>
            <person name="Jubin C."/>
            <person name="Kawai H."/>
            <person name="Kimura K."/>
            <person name="Kloareg B."/>
            <person name="Kupper F.C."/>
            <person name="Lang D."/>
            <person name="Le Bail A."/>
            <person name="Leblanc C."/>
            <person name="Lerouge P."/>
            <person name="Lohr M."/>
            <person name="Lopez P.J."/>
            <person name="Martens C."/>
            <person name="Maumus F."/>
            <person name="Michel G."/>
            <person name="Miranda-Saavedra D."/>
            <person name="Morales J."/>
            <person name="Moreau H."/>
            <person name="Motomura T."/>
            <person name="Nagasato C."/>
            <person name="Napoli C.A."/>
            <person name="Nelson D.R."/>
            <person name="Nyvall-Collen P."/>
            <person name="Peters A.F."/>
            <person name="Pommier C."/>
            <person name="Potin P."/>
            <person name="Poulain J."/>
            <person name="Quesneville H."/>
            <person name="Read B."/>
            <person name="Rensing S.A."/>
            <person name="Ritter A."/>
            <person name="Rousvoal S."/>
            <person name="Samanta M."/>
            <person name="Samson G."/>
            <person name="Schroeder D.C."/>
            <person name="Segurens B."/>
            <person name="Strittmatter M."/>
            <person name="Tonon T."/>
            <person name="Tregear J.W."/>
            <person name="Valentin K."/>
            <person name="von Dassow P."/>
            <person name="Yamagishi T."/>
            <person name="Van de Peer Y."/>
            <person name="Wincker P."/>
        </authorList>
    </citation>
    <scope>NUCLEOTIDE SEQUENCE [LARGE SCALE GENOMIC DNA]</scope>
    <source>
        <strain evidence="6">Ec32 / CCAP1310/4</strain>
    </source>
</reference>
<keyword evidence="2" id="KW-0677">Repeat</keyword>
<keyword evidence="1 3" id="KW-0853">WD repeat</keyword>
<gene>
    <name evidence="5" type="ORF">Esi_0338_0030</name>
</gene>
<dbReference type="InterPro" id="IPR019775">
    <property type="entry name" value="WD40_repeat_CS"/>
</dbReference>
<keyword evidence="6" id="KW-1185">Reference proteome</keyword>
<dbReference type="AlphaFoldDB" id="D7FY25"/>
<dbReference type="OrthoDB" id="756370at2759"/>
<dbReference type="PROSITE" id="PS00678">
    <property type="entry name" value="WD_REPEATS_1"/>
    <property type="match status" value="1"/>
</dbReference>
<feature type="region of interest" description="Disordered" evidence="4">
    <location>
        <begin position="271"/>
        <end position="307"/>
    </location>
</feature>
<dbReference type="SMART" id="SM00320">
    <property type="entry name" value="WD40"/>
    <property type="match status" value="5"/>
</dbReference>
<dbReference type="Pfam" id="PF00400">
    <property type="entry name" value="WD40"/>
    <property type="match status" value="3"/>
</dbReference>
<feature type="repeat" description="WD" evidence="3">
    <location>
        <begin position="308"/>
        <end position="349"/>
    </location>
</feature>
<organism evidence="5 6">
    <name type="scientific">Ectocarpus siliculosus</name>
    <name type="common">Brown alga</name>
    <name type="synonym">Conferva siliculosa</name>
    <dbReference type="NCBI Taxonomy" id="2880"/>
    <lineage>
        <taxon>Eukaryota</taxon>
        <taxon>Sar</taxon>
        <taxon>Stramenopiles</taxon>
        <taxon>Ochrophyta</taxon>
        <taxon>PX clade</taxon>
        <taxon>Phaeophyceae</taxon>
        <taxon>Ectocarpales</taxon>
        <taxon>Ectocarpaceae</taxon>
        <taxon>Ectocarpus</taxon>
    </lineage>
</organism>
<feature type="repeat" description="WD" evidence="3">
    <location>
        <begin position="175"/>
        <end position="216"/>
    </location>
</feature>
<dbReference type="InParanoid" id="D7FY25"/>
<feature type="compositionally biased region" description="Gly residues" evidence="4">
    <location>
        <begin position="293"/>
        <end position="305"/>
    </location>
</feature>
<sequence length="445" mass="45235">MREVALLTSSAGDGLATVVDVLTGTQLSSLKHCSSQPGSTALIAGDFVVSAQVKGTAVHFWAWGTEQPRLKCHAPEKLGPLAVTGDGWLCAGGGVSGRVYLWEVSSGTLLRAWDAHYKAVSALAFSPDGCFLYSGGEDAMVSSWNMLAAVDPDGGEAFKGGGGGGKSSLPATWTSSEHSLPVTCLHAAKAGGRVYSCSLDRTAKAWDSCSGRLLLSVTCPAFLKAVAADPAEAFLFAGGGGGTIFQLDISATAVAATASNAAVASSGGLQIEEEADSEEHDPSWGLRLPEASFGGGGSGADGGGLQELHGHEKAVTSLSVTADSSVLVSSSEDGTVRSWHVASRQCVQKTEGVVGGKGETGGSAPTLGVRAALEAIQGRGLGMQSSRGGDGAAAGEGRGEGEEGERAAKVAKLEGEIERLRSENLRWQQVNNTLFQKLGAANKTA</sequence>
<dbReference type="EMBL" id="FN648529">
    <property type="protein sequence ID" value="CBJ32438.1"/>
    <property type="molecule type" value="Genomic_DNA"/>
</dbReference>
<dbReference type="eggNOG" id="KOG0646">
    <property type="taxonomic scope" value="Eukaryota"/>
</dbReference>
<evidence type="ECO:0000256" key="4">
    <source>
        <dbReference type="SAM" id="MobiDB-lite"/>
    </source>
</evidence>
<accession>D7FY25</accession>
<dbReference type="GO" id="GO:0005656">
    <property type="term" value="C:nuclear pre-replicative complex"/>
    <property type="evidence" value="ECO:0007669"/>
    <property type="project" value="TreeGrafter"/>
</dbReference>
<dbReference type="GO" id="GO:0006364">
    <property type="term" value="P:rRNA processing"/>
    <property type="evidence" value="ECO:0007669"/>
    <property type="project" value="TreeGrafter"/>
</dbReference>
<proteinExistence type="predicted"/>
<evidence type="ECO:0000256" key="2">
    <source>
        <dbReference type="ARBA" id="ARBA00022737"/>
    </source>
</evidence>
<name>D7FY25_ECTSI</name>